<sequence length="881" mass="99169">MTSAALVRAIDASDVEETARILEAYSDETNARADILGEALRCAAENVNAATIRRILELDASIVDCEDENGYTPLLVASMSGNIDALKELVTHGAQISHIDKDKHTALHWAVVCGQIEIVEFLLQEGASINACDAQEAQALHYATIADDIPTERALSILHILLKHGANVNAKDLDGRTPVLWAASNGSMEALTSLLQSGGDRYTQDRDQLGVLHCAASNGHDKVIQMIIESSDRSIIDAVDRNGDTPLFYAVTLGHYECARLLLMNKADPNHQDYRLRSPSHCAAAKGQLRMLKMLKQFGASLEIQNHRGDIPLHEAVQSGSKDTIEWLLAMHPTSVNSSNHEGRTSLHLAAASGNLEVVVLLCYHHALIDPLMLYEGTLCTPLDLAERKKQELVVEYLTHRHGAHRAADIPDEHRKNSMARLEDQVRQAEQVTSDKIREHKFSHRFLTTKHIPRRKSCESAYDEDDMGESSETDDSEARECTHQRSQKKRHQKTSSRRASTGSCHVLEHLFIPKSTSTTDLQTTEKGSNETLKDDDRISDEEMQEKIMRIVKEEVQRSLEKRTQFQNTATSNEPSRKTNLRAQKKKSKAIEKKIAQIQKNAESFETSETYEENSVSDGDNSSKENGEEHNQRSSSPHQKTVDDVAEHSRIAAGIVRQSIHAVSRERNSKVSYEQTVVEEGEEETADDDGKGMDVDEKQKLSRGKSKPSKRTAISPGKKIAPRYFHEKVLFDELTHLKRIQIQYGKVQEKVLVRTLINNFCKMHNLSPAHFNIYSFYAWEKFLYDQLSDQLKLLYLEERRLLMNPHPPNGSRDARNRFETRLRRARPVPVAEMTANSSPSTVASTNSQSSRRTILRSPQPMAYGRTKHCDCGRPQQNRQPFR</sequence>
<dbReference type="Pfam" id="PF12796">
    <property type="entry name" value="Ank_2"/>
    <property type="match status" value="3"/>
</dbReference>
<feature type="region of interest" description="Disordered" evidence="4">
    <location>
        <begin position="557"/>
        <end position="644"/>
    </location>
</feature>
<evidence type="ECO:0000256" key="1">
    <source>
        <dbReference type="ARBA" id="ARBA00022737"/>
    </source>
</evidence>
<feature type="repeat" description="ANK" evidence="3">
    <location>
        <begin position="69"/>
        <end position="101"/>
    </location>
</feature>
<feature type="compositionally biased region" description="Basic and acidic residues" evidence="4">
    <location>
        <begin position="620"/>
        <end position="631"/>
    </location>
</feature>
<dbReference type="Pfam" id="PF00023">
    <property type="entry name" value="Ank"/>
    <property type="match status" value="1"/>
</dbReference>
<accession>A0ABD6E8J0</accession>
<evidence type="ECO:0000313" key="5">
    <source>
        <dbReference type="EMBL" id="MFH4973669.1"/>
    </source>
</evidence>
<feature type="compositionally biased region" description="Basic residues" evidence="4">
    <location>
        <begin position="485"/>
        <end position="496"/>
    </location>
</feature>
<feature type="repeat" description="ANK" evidence="3">
    <location>
        <begin position="342"/>
        <end position="362"/>
    </location>
</feature>
<dbReference type="PANTHER" id="PTHR24198:SF165">
    <property type="entry name" value="ANKYRIN REPEAT-CONTAINING PROTEIN-RELATED"/>
    <property type="match status" value="1"/>
</dbReference>
<feature type="compositionally biased region" description="Polar residues" evidence="4">
    <location>
        <begin position="600"/>
        <end position="619"/>
    </location>
</feature>
<keyword evidence="1" id="KW-0677">Repeat</keyword>
<dbReference type="InterPro" id="IPR002110">
    <property type="entry name" value="Ankyrin_rpt"/>
</dbReference>
<dbReference type="PROSITE" id="PS50297">
    <property type="entry name" value="ANK_REP_REGION"/>
    <property type="match status" value="5"/>
</dbReference>
<feature type="repeat" description="ANK" evidence="3">
    <location>
        <begin position="102"/>
        <end position="134"/>
    </location>
</feature>
<proteinExistence type="predicted"/>
<feature type="region of interest" description="Disordered" evidence="4">
    <location>
        <begin position="458"/>
        <end position="540"/>
    </location>
</feature>
<evidence type="ECO:0000256" key="4">
    <source>
        <dbReference type="SAM" id="MobiDB-lite"/>
    </source>
</evidence>
<keyword evidence="6" id="KW-1185">Reference proteome</keyword>
<feature type="region of interest" description="Disordered" evidence="4">
    <location>
        <begin position="830"/>
        <end position="881"/>
    </location>
</feature>
<dbReference type="PROSITE" id="PS50088">
    <property type="entry name" value="ANK_REPEAT"/>
    <property type="match status" value="7"/>
</dbReference>
<feature type="compositionally biased region" description="Acidic residues" evidence="4">
    <location>
        <begin position="676"/>
        <end position="686"/>
    </location>
</feature>
<feature type="repeat" description="ANK" evidence="3">
    <location>
        <begin position="275"/>
        <end position="307"/>
    </location>
</feature>
<feature type="compositionally biased region" description="Basic and acidic residues" evidence="4">
    <location>
        <begin position="687"/>
        <end position="699"/>
    </location>
</feature>
<evidence type="ECO:0000313" key="6">
    <source>
        <dbReference type="Proteomes" id="UP001608902"/>
    </source>
</evidence>
<protein>
    <recommendedName>
        <fullName evidence="7">ANK_REP_REGION domain-containing protein</fullName>
    </recommendedName>
</protein>
<feature type="repeat" description="ANK" evidence="3">
    <location>
        <begin position="174"/>
        <end position="206"/>
    </location>
</feature>
<comment type="caution">
    <text evidence="5">The sequence shown here is derived from an EMBL/GenBank/DDBJ whole genome shotgun (WGS) entry which is preliminary data.</text>
</comment>
<dbReference type="PANTHER" id="PTHR24198">
    <property type="entry name" value="ANKYRIN REPEAT AND PROTEIN KINASE DOMAIN-CONTAINING PROTEIN"/>
    <property type="match status" value="1"/>
</dbReference>
<dbReference type="SMART" id="SM00248">
    <property type="entry name" value="ANK"/>
    <property type="match status" value="11"/>
</dbReference>
<dbReference type="Gene3D" id="1.25.40.20">
    <property type="entry name" value="Ankyrin repeat-containing domain"/>
    <property type="match status" value="3"/>
</dbReference>
<dbReference type="AlphaFoldDB" id="A0ABD6E8J0"/>
<feature type="compositionally biased region" description="Polar residues" evidence="4">
    <location>
        <begin position="564"/>
        <end position="573"/>
    </location>
</feature>
<dbReference type="Proteomes" id="UP001608902">
    <property type="component" value="Unassembled WGS sequence"/>
</dbReference>
<dbReference type="SUPFAM" id="SSF48403">
    <property type="entry name" value="Ankyrin repeat"/>
    <property type="match status" value="1"/>
</dbReference>
<feature type="region of interest" description="Disordered" evidence="4">
    <location>
        <begin position="661"/>
        <end position="717"/>
    </location>
</feature>
<evidence type="ECO:0000256" key="2">
    <source>
        <dbReference type="ARBA" id="ARBA00023043"/>
    </source>
</evidence>
<gene>
    <name evidence="5" type="ORF">AB6A40_000378</name>
</gene>
<dbReference type="InterPro" id="IPR036770">
    <property type="entry name" value="Ankyrin_rpt-contain_sf"/>
</dbReference>
<feature type="repeat" description="ANK" evidence="3">
    <location>
        <begin position="242"/>
        <end position="274"/>
    </location>
</feature>
<feature type="compositionally biased region" description="Basic residues" evidence="4">
    <location>
        <begin position="578"/>
        <end position="587"/>
    </location>
</feature>
<evidence type="ECO:0000256" key="3">
    <source>
        <dbReference type="PROSITE-ProRule" id="PRU00023"/>
    </source>
</evidence>
<feature type="compositionally biased region" description="Basic residues" evidence="4">
    <location>
        <begin position="700"/>
        <end position="709"/>
    </location>
</feature>
<name>A0ABD6E8J0_9BILA</name>
<feature type="compositionally biased region" description="Polar residues" evidence="4">
    <location>
        <begin position="514"/>
        <end position="526"/>
    </location>
</feature>
<feature type="compositionally biased region" description="Basic and acidic residues" evidence="4">
    <location>
        <begin position="527"/>
        <end position="536"/>
    </location>
</feature>
<dbReference type="EMBL" id="JBGFUD010000104">
    <property type="protein sequence ID" value="MFH4973669.1"/>
    <property type="molecule type" value="Genomic_DNA"/>
</dbReference>
<feature type="compositionally biased region" description="Polar residues" evidence="4">
    <location>
        <begin position="833"/>
        <end position="851"/>
    </location>
</feature>
<dbReference type="PRINTS" id="PR01415">
    <property type="entry name" value="ANKYRIN"/>
</dbReference>
<feature type="repeat" description="ANK" evidence="3">
    <location>
        <begin position="135"/>
        <end position="173"/>
    </location>
</feature>
<keyword evidence="2 3" id="KW-0040">ANK repeat</keyword>
<reference evidence="5 6" key="1">
    <citation type="submission" date="2024-08" db="EMBL/GenBank/DDBJ databases">
        <title>Gnathostoma spinigerum genome.</title>
        <authorList>
            <person name="Gonzalez-Bertolin B."/>
            <person name="Monzon S."/>
            <person name="Zaballos A."/>
            <person name="Jimenez P."/>
            <person name="Dekumyoy P."/>
            <person name="Varona S."/>
            <person name="Cuesta I."/>
            <person name="Sumanam S."/>
            <person name="Adisakwattana P."/>
            <person name="Gasser R.B."/>
            <person name="Hernandez-Gonzalez A."/>
            <person name="Young N.D."/>
            <person name="Perteguer M.J."/>
        </authorList>
    </citation>
    <scope>NUCLEOTIDE SEQUENCE [LARGE SCALE GENOMIC DNA]</scope>
    <source>
        <strain evidence="5">AL3</strain>
        <tissue evidence="5">Liver</tissue>
    </source>
</reference>
<organism evidence="5 6">
    <name type="scientific">Gnathostoma spinigerum</name>
    <dbReference type="NCBI Taxonomy" id="75299"/>
    <lineage>
        <taxon>Eukaryota</taxon>
        <taxon>Metazoa</taxon>
        <taxon>Ecdysozoa</taxon>
        <taxon>Nematoda</taxon>
        <taxon>Chromadorea</taxon>
        <taxon>Rhabditida</taxon>
        <taxon>Spirurina</taxon>
        <taxon>Gnathostomatomorpha</taxon>
        <taxon>Gnathostomatoidea</taxon>
        <taxon>Gnathostomatidae</taxon>
        <taxon>Gnathostoma</taxon>
    </lineage>
</organism>
<evidence type="ECO:0008006" key="7">
    <source>
        <dbReference type="Google" id="ProtNLM"/>
    </source>
</evidence>
<feature type="compositionally biased region" description="Acidic residues" evidence="4">
    <location>
        <begin position="461"/>
        <end position="475"/>
    </location>
</feature>